<dbReference type="EMBL" id="CP031023">
    <property type="protein sequence ID" value="AZA16934.1"/>
    <property type="molecule type" value="Genomic_DNA"/>
</dbReference>
<keyword evidence="1" id="KW-1133">Transmembrane helix</keyword>
<feature type="transmembrane region" description="Helical" evidence="1">
    <location>
        <begin position="50"/>
        <end position="73"/>
    </location>
</feature>
<feature type="transmembrane region" description="Helical" evidence="1">
    <location>
        <begin position="7"/>
        <end position="30"/>
    </location>
</feature>
<dbReference type="AlphaFoldDB" id="A0A3G6JLQ2"/>
<keyword evidence="1" id="KW-0472">Membrane</keyword>
<dbReference type="RefSeq" id="WP_035171978.1">
    <property type="nucleotide sequence ID" value="NZ_CP046131.1"/>
</dbReference>
<feature type="transmembrane region" description="Helical" evidence="1">
    <location>
        <begin position="85"/>
        <end position="107"/>
    </location>
</feature>
<gene>
    <name evidence="2" type="ORF">DQL93_11055</name>
</gene>
<organism evidence="2">
    <name type="scientific">Lactobacillus delbrueckii subsp. lactis</name>
    <dbReference type="NCBI Taxonomy" id="29397"/>
    <lineage>
        <taxon>Bacteria</taxon>
        <taxon>Bacillati</taxon>
        <taxon>Bacillota</taxon>
        <taxon>Bacilli</taxon>
        <taxon>Lactobacillales</taxon>
        <taxon>Lactobacillaceae</taxon>
        <taxon>Lactobacillus</taxon>
    </lineage>
</organism>
<keyword evidence="1" id="KW-0812">Transmembrane</keyword>
<proteinExistence type="predicted"/>
<evidence type="ECO:0000313" key="2">
    <source>
        <dbReference type="EMBL" id="AZA16934.1"/>
    </source>
</evidence>
<protein>
    <submittedName>
        <fullName evidence="2">Uncharacterized protein</fullName>
    </submittedName>
</protein>
<name>A0A3G6JLQ2_LACDL</name>
<feature type="transmembrane region" description="Helical" evidence="1">
    <location>
        <begin position="127"/>
        <end position="146"/>
    </location>
</feature>
<reference evidence="2" key="1">
    <citation type="submission" date="2018-07" db="EMBL/GenBank/DDBJ databases">
        <authorList>
            <person name="Somerville V."/>
        </authorList>
    </citation>
    <scope>NUCLEOTIDE SEQUENCE</scope>
    <source>
        <strain evidence="2">NWC_2_2</strain>
    </source>
</reference>
<sequence>MFYKSHFGTILTLVLSMFMGLVMAIFIIFLNHLPFNWVNLFELTAEINLIVFFFSLFIPYNAWGDWFAGLFHLKEGTVAYSLVEGIIPSVVLNTLNTFICTGASIFYNEAIPKAARMTAYLNGCKEAWIPCFIVSYIASFAAVALGKKVAQKYVK</sequence>
<accession>A0A3G6JLQ2</accession>
<evidence type="ECO:0000256" key="1">
    <source>
        <dbReference type="SAM" id="Phobius"/>
    </source>
</evidence>